<protein>
    <submittedName>
        <fullName evidence="3">Glycosyl transferase</fullName>
    </submittedName>
</protein>
<reference evidence="4" key="1">
    <citation type="journal article" date="2019" name="Int. J. Syst. Evol. Microbiol.">
        <title>The Global Catalogue of Microorganisms (GCM) 10K type strain sequencing project: providing services to taxonomists for standard genome sequencing and annotation.</title>
        <authorList>
            <consortium name="The Broad Institute Genomics Platform"/>
            <consortium name="The Broad Institute Genome Sequencing Center for Infectious Disease"/>
            <person name="Wu L."/>
            <person name="Ma J."/>
        </authorList>
    </citation>
    <scope>NUCLEOTIDE SEQUENCE [LARGE SCALE GENOMIC DNA]</scope>
    <source>
        <strain evidence="4">CGMCC 1.12404</strain>
    </source>
</reference>
<dbReference type="PANTHER" id="PTHR45947">
    <property type="entry name" value="SULFOQUINOVOSYL TRANSFERASE SQD2"/>
    <property type="match status" value="1"/>
</dbReference>
<dbReference type="PANTHER" id="PTHR45947:SF3">
    <property type="entry name" value="SULFOQUINOVOSYL TRANSFERASE SQD2"/>
    <property type="match status" value="1"/>
</dbReference>
<dbReference type="SUPFAM" id="SSF53756">
    <property type="entry name" value="UDP-Glycosyltransferase/glycogen phosphorylase"/>
    <property type="match status" value="1"/>
</dbReference>
<gene>
    <name evidence="3" type="ORF">GCM10007416_18450</name>
</gene>
<dbReference type="Pfam" id="PF00534">
    <property type="entry name" value="Glycos_transf_1"/>
    <property type="match status" value="1"/>
</dbReference>
<sequence>MSLKILVISHMYPNPANPMSGVFVHNQVKALKQMGMEIRVVSPIPRFPLYPKWRVYTKFPRRATMDRIPIHYVPARMFPGGLFFQAFGYLYYQALVGEIQQLKESFDFDLIHCHTIFPDGYAGTLLKKVFSVPVVSTIHGSDIRLYPFRNKGVLERTELALRNCDHIVTVSNRLKRDAQKLVAGVEATTIYNGFDPKRFYPRSQSVAREYLQLPEKEKIILYVGNLHKVKGIEYLIDAFATVAAQHPDSHLYLVGDGPLRGSLKKRSREKGIKDRIHFMGRRPHNEIPWWINSSDVVALSSLSEGLPSILLEAMGCGKPVVATDVGGVSEILQHRKTGFLAKPKDPEDLVHYLGILLMDDEGLAHDMGERAYAESGSHTWQRNAERMVKLYTHLLDKNRKRND</sequence>
<feature type="domain" description="Glycosyl transferase family 1" evidence="1">
    <location>
        <begin position="208"/>
        <end position="372"/>
    </location>
</feature>
<feature type="domain" description="Glycosyltransferase subfamily 4-like N-terminal" evidence="2">
    <location>
        <begin position="21"/>
        <end position="198"/>
    </location>
</feature>
<dbReference type="GO" id="GO:0016740">
    <property type="term" value="F:transferase activity"/>
    <property type="evidence" value="ECO:0007669"/>
    <property type="project" value="UniProtKB-KW"/>
</dbReference>
<accession>A0ABQ1GK92</accession>
<dbReference type="CDD" id="cd03798">
    <property type="entry name" value="GT4_WlbH-like"/>
    <property type="match status" value="1"/>
</dbReference>
<evidence type="ECO:0000259" key="2">
    <source>
        <dbReference type="Pfam" id="PF13439"/>
    </source>
</evidence>
<name>A0ABQ1GK92_9BACL</name>
<evidence type="ECO:0000313" key="3">
    <source>
        <dbReference type="EMBL" id="GGA45616.1"/>
    </source>
</evidence>
<dbReference type="Proteomes" id="UP000617979">
    <property type="component" value="Unassembled WGS sequence"/>
</dbReference>
<organism evidence="3 4">
    <name type="scientific">Kroppenstedtia guangzhouensis</name>
    <dbReference type="NCBI Taxonomy" id="1274356"/>
    <lineage>
        <taxon>Bacteria</taxon>
        <taxon>Bacillati</taxon>
        <taxon>Bacillota</taxon>
        <taxon>Bacilli</taxon>
        <taxon>Bacillales</taxon>
        <taxon>Thermoactinomycetaceae</taxon>
        <taxon>Kroppenstedtia</taxon>
    </lineage>
</organism>
<dbReference type="InterPro" id="IPR001296">
    <property type="entry name" value="Glyco_trans_1"/>
</dbReference>
<dbReference type="Gene3D" id="3.40.50.2000">
    <property type="entry name" value="Glycogen Phosphorylase B"/>
    <property type="match status" value="2"/>
</dbReference>
<evidence type="ECO:0000313" key="4">
    <source>
        <dbReference type="Proteomes" id="UP000617979"/>
    </source>
</evidence>
<dbReference type="RefSeq" id="WP_188432196.1">
    <property type="nucleotide sequence ID" value="NZ_BMEX01000005.1"/>
</dbReference>
<dbReference type="EMBL" id="BMEX01000005">
    <property type="protein sequence ID" value="GGA45616.1"/>
    <property type="molecule type" value="Genomic_DNA"/>
</dbReference>
<evidence type="ECO:0000259" key="1">
    <source>
        <dbReference type="Pfam" id="PF00534"/>
    </source>
</evidence>
<proteinExistence type="predicted"/>
<dbReference type="InterPro" id="IPR050194">
    <property type="entry name" value="Glycosyltransferase_grp1"/>
</dbReference>
<comment type="caution">
    <text evidence="3">The sequence shown here is derived from an EMBL/GenBank/DDBJ whole genome shotgun (WGS) entry which is preliminary data.</text>
</comment>
<keyword evidence="3" id="KW-0808">Transferase</keyword>
<dbReference type="Pfam" id="PF13439">
    <property type="entry name" value="Glyco_transf_4"/>
    <property type="match status" value="1"/>
</dbReference>
<dbReference type="InterPro" id="IPR028098">
    <property type="entry name" value="Glyco_trans_4-like_N"/>
</dbReference>
<keyword evidence="4" id="KW-1185">Reference proteome</keyword>